<evidence type="ECO:0000313" key="3">
    <source>
        <dbReference type="Proteomes" id="UP000750711"/>
    </source>
</evidence>
<accession>A0A9P8RN20</accession>
<feature type="region of interest" description="Disordered" evidence="1">
    <location>
        <begin position="191"/>
        <end position="231"/>
    </location>
</feature>
<dbReference type="SUPFAM" id="SSF50960">
    <property type="entry name" value="TolB, C-terminal domain"/>
    <property type="match status" value="1"/>
</dbReference>
<feature type="compositionally biased region" description="Acidic residues" evidence="1">
    <location>
        <begin position="220"/>
        <end position="231"/>
    </location>
</feature>
<reference evidence="2" key="1">
    <citation type="submission" date="2021-03" db="EMBL/GenBank/DDBJ databases">
        <title>Comparative genomics and phylogenomic investigation of the class Geoglossomycetes provide insights into ecological specialization and systematics.</title>
        <authorList>
            <person name="Melie T."/>
            <person name="Pirro S."/>
            <person name="Miller A.N."/>
            <person name="Quandt A."/>
        </authorList>
    </citation>
    <scope>NUCLEOTIDE SEQUENCE</scope>
    <source>
        <strain evidence="2">CAQ_001_2017</strain>
    </source>
</reference>
<dbReference type="InterPro" id="IPR015943">
    <property type="entry name" value="WD40/YVTN_repeat-like_dom_sf"/>
</dbReference>
<proteinExistence type="predicted"/>
<dbReference type="InterPro" id="IPR019775">
    <property type="entry name" value="WD40_repeat_CS"/>
</dbReference>
<dbReference type="Gene3D" id="2.130.10.10">
    <property type="entry name" value="YVTN repeat-like/Quinoprotein amine dehydrogenase"/>
    <property type="match status" value="1"/>
</dbReference>
<dbReference type="PROSITE" id="PS00678">
    <property type="entry name" value="WD_REPEATS_1"/>
    <property type="match status" value="1"/>
</dbReference>
<sequence length="231" mass="25700">MESSSLPFRFNSMLTSVPIAEPIVPLPEDEPREKTDTGVRFTQWGPTSDRLYTGSSDGMLKSWNVKRATEDALVADVANIRSVVMSGAFSPDHSRLLVGDGKGSIHILTADMSGDRPVERMNFEPAEKVEEDSFEGCKEADRLLASGEIMMHNGRPYQGPNYRTANVRRRALKEELDSVYERIHESLNPAFLASQQRGVNSPPSPPEQTQNSVKYKTEEAVDDSDYSMDLS</sequence>
<organism evidence="2 3">
    <name type="scientific">Trichoglossum hirsutum</name>
    <dbReference type="NCBI Taxonomy" id="265104"/>
    <lineage>
        <taxon>Eukaryota</taxon>
        <taxon>Fungi</taxon>
        <taxon>Dikarya</taxon>
        <taxon>Ascomycota</taxon>
        <taxon>Pezizomycotina</taxon>
        <taxon>Geoglossomycetes</taxon>
        <taxon>Geoglossales</taxon>
        <taxon>Geoglossaceae</taxon>
        <taxon>Trichoglossum</taxon>
    </lineage>
</organism>
<feature type="compositionally biased region" description="Polar residues" evidence="1">
    <location>
        <begin position="193"/>
        <end position="214"/>
    </location>
</feature>
<evidence type="ECO:0000313" key="2">
    <source>
        <dbReference type="EMBL" id="KAH0558332.1"/>
    </source>
</evidence>
<comment type="caution">
    <text evidence="2">The sequence shown here is derived from an EMBL/GenBank/DDBJ whole genome shotgun (WGS) entry which is preliminary data.</text>
</comment>
<gene>
    <name evidence="2" type="ORF">GP486_005011</name>
</gene>
<dbReference type="Proteomes" id="UP000750711">
    <property type="component" value="Unassembled WGS sequence"/>
</dbReference>
<dbReference type="EMBL" id="JAGHQM010000879">
    <property type="protein sequence ID" value="KAH0558332.1"/>
    <property type="molecule type" value="Genomic_DNA"/>
</dbReference>
<keyword evidence="3" id="KW-1185">Reference proteome</keyword>
<evidence type="ECO:0000256" key="1">
    <source>
        <dbReference type="SAM" id="MobiDB-lite"/>
    </source>
</evidence>
<dbReference type="AlphaFoldDB" id="A0A9P8RN20"/>
<protein>
    <submittedName>
        <fullName evidence="2">Uncharacterized protein</fullName>
    </submittedName>
</protein>
<name>A0A9P8RN20_9PEZI</name>